<dbReference type="SUPFAM" id="SSF141523">
    <property type="entry name" value="L,D-transpeptidase catalytic domain-like"/>
    <property type="match status" value="1"/>
</dbReference>
<reference evidence="7" key="1">
    <citation type="journal article" date="2012" name="Science">
        <title>Fermentation, hydrogen, and sulfur metabolism in multiple uncultivated bacterial phyla.</title>
        <authorList>
            <person name="Wrighton K.C."/>
            <person name="Thomas B.C."/>
            <person name="Sharon I."/>
            <person name="Miller C.S."/>
            <person name="Castelle C.J."/>
            <person name="VerBerkmoes N.C."/>
            <person name="Wilkins M.J."/>
            <person name="Hettich R.L."/>
            <person name="Lipton M.S."/>
            <person name="Williams K.H."/>
            <person name="Long P.E."/>
            <person name="Banfield J.F."/>
        </authorList>
    </citation>
    <scope>NUCLEOTIDE SEQUENCE [LARGE SCALE GENOMIC DNA]</scope>
</reference>
<evidence type="ECO:0000256" key="5">
    <source>
        <dbReference type="ARBA" id="ARBA00023316"/>
    </source>
</evidence>
<gene>
    <name evidence="7" type="ORF">ACD_49C00074G0009</name>
</gene>
<evidence type="ECO:0000256" key="2">
    <source>
        <dbReference type="ARBA" id="ARBA00022679"/>
    </source>
</evidence>
<sequence>MKKHLPYVIWLAWILTITTPNYALEEVTIWTKNAVEKVLDNPTCPVKIEEKPVIQQEIPNIWLAKKKISEMKETPLDMKWIWQKDNLKQFFWLNQYKLIFEKYNPEVVKKDKKWNIIDDKNTYSQNELAFPLVFDSLKTTFPESLDEFVAKNEEFKKDIKDGRTVIVITKNSEKKFVMAYYKEWKLTLATHISPGMYSPDITKQVYNEEKWKMETVIVEEGWINSPTWTFHIEKNDGLKYKRSIKHKRSPMPYALQITWWVFLHHWTNVDGTKRSHGCIRVPGFYQEALYSQVETKTKIVIKYTNS</sequence>
<evidence type="ECO:0000256" key="1">
    <source>
        <dbReference type="ARBA" id="ARBA00004752"/>
    </source>
</evidence>
<dbReference type="Pfam" id="PF03734">
    <property type="entry name" value="YkuD"/>
    <property type="match status" value="1"/>
</dbReference>
<comment type="pathway">
    <text evidence="1">Cell wall biogenesis; peptidoglycan biosynthesis.</text>
</comment>
<dbReference type="Gene3D" id="2.40.440.10">
    <property type="entry name" value="L,D-transpeptidase catalytic domain-like"/>
    <property type="match status" value="1"/>
</dbReference>
<dbReference type="InterPro" id="IPR038063">
    <property type="entry name" value="Transpep_catalytic_dom"/>
</dbReference>
<keyword evidence="2" id="KW-0808">Transferase</keyword>
<comment type="caution">
    <text evidence="7">The sequence shown here is derived from an EMBL/GenBank/DDBJ whole genome shotgun (WGS) entry which is preliminary data.</text>
</comment>
<dbReference type="CDD" id="cd16913">
    <property type="entry name" value="YkuD_like"/>
    <property type="match status" value="1"/>
</dbReference>
<feature type="domain" description="L,D-TPase catalytic" evidence="6">
    <location>
        <begin position="171"/>
        <end position="301"/>
    </location>
</feature>
<organism evidence="7">
    <name type="scientific">uncultured bacterium</name>
    <name type="common">gcode 4</name>
    <dbReference type="NCBI Taxonomy" id="1234023"/>
    <lineage>
        <taxon>Bacteria</taxon>
        <taxon>environmental samples</taxon>
    </lineage>
</organism>
<proteinExistence type="predicted"/>
<evidence type="ECO:0000313" key="7">
    <source>
        <dbReference type="EMBL" id="EKD65932.1"/>
    </source>
</evidence>
<dbReference type="AlphaFoldDB" id="K2AVN1"/>
<evidence type="ECO:0000256" key="4">
    <source>
        <dbReference type="ARBA" id="ARBA00022984"/>
    </source>
</evidence>
<dbReference type="GO" id="GO:0009252">
    <property type="term" value="P:peptidoglycan biosynthetic process"/>
    <property type="evidence" value="ECO:0007669"/>
    <property type="project" value="UniProtKB-UniPathway"/>
</dbReference>
<accession>K2AVN1</accession>
<dbReference type="GO" id="GO:0071555">
    <property type="term" value="P:cell wall organization"/>
    <property type="evidence" value="ECO:0007669"/>
    <property type="project" value="UniProtKB-KW"/>
</dbReference>
<keyword evidence="5" id="KW-0961">Cell wall biogenesis/degradation</keyword>
<dbReference type="GO" id="GO:0008360">
    <property type="term" value="P:regulation of cell shape"/>
    <property type="evidence" value="ECO:0007669"/>
    <property type="project" value="UniProtKB-KW"/>
</dbReference>
<dbReference type="UniPathway" id="UPA00219"/>
<name>K2AVN1_9BACT</name>
<dbReference type="InterPro" id="IPR005490">
    <property type="entry name" value="LD_TPept_cat_dom"/>
</dbReference>
<dbReference type="EMBL" id="AMFJ01021660">
    <property type="protein sequence ID" value="EKD65932.1"/>
    <property type="molecule type" value="Genomic_DNA"/>
</dbReference>
<protein>
    <recommendedName>
        <fullName evidence="6">L,D-TPase catalytic domain-containing protein</fullName>
    </recommendedName>
</protein>
<keyword evidence="4" id="KW-0573">Peptidoglycan synthesis</keyword>
<evidence type="ECO:0000259" key="6">
    <source>
        <dbReference type="Pfam" id="PF03734"/>
    </source>
</evidence>
<evidence type="ECO:0000256" key="3">
    <source>
        <dbReference type="ARBA" id="ARBA00022960"/>
    </source>
</evidence>
<keyword evidence="3" id="KW-0133">Cell shape</keyword>
<dbReference type="GO" id="GO:0016740">
    <property type="term" value="F:transferase activity"/>
    <property type="evidence" value="ECO:0007669"/>
    <property type="project" value="UniProtKB-KW"/>
</dbReference>